<name>D3BKB2_HETP5</name>
<dbReference type="InterPro" id="IPR027417">
    <property type="entry name" value="P-loop_NTPase"/>
</dbReference>
<dbReference type="OMA" id="LLINNCI"/>
<comment type="caution">
    <text evidence="5">The sequence shown here is derived from an EMBL/GenBank/DDBJ whole genome shotgun (WGS) entry which is preliminary data.</text>
</comment>
<dbReference type="Gene3D" id="3.40.50.300">
    <property type="entry name" value="P-loop containing nucleotide triphosphate hydrolases"/>
    <property type="match status" value="1"/>
</dbReference>
<dbReference type="InterPro" id="IPR000795">
    <property type="entry name" value="T_Tr_GTP-bd_dom"/>
</dbReference>
<keyword evidence="1" id="KW-0963">Cytoplasm</keyword>
<proteinExistence type="predicted"/>
<sequence length="317" mass="35802">MNNSNIQNIFVIAHTDHGKTTLVESLVSNRTIKKEEDSDITTMGSLFHYDLPDSVPLPLGLDSRRFLLNLIDTPTVDIGCRLKESDDALVVVDVVEGVCVSGQAMLQLERINSVLFINKMDRLILELQLDSEDAYQTINRIVETINVSIQLGGNGSNSKQKRIIDPVVGNVAFGSGVQGWAFTLENWAALYETKLGVPKEKLLRRLWGNNFFDDVNKKWVSNRVSEDGRTLKRGFCFLIYEPLRDIILAANEKNSEKLTKQLYYININLTNAELEQTSRKELICTVMKRFLLINNCIISMVVKHLLLPSPSPHNNII</sequence>
<dbReference type="GO" id="GO:0003746">
    <property type="term" value="F:translation elongation factor activity"/>
    <property type="evidence" value="ECO:0007669"/>
    <property type="project" value="UniProtKB-KW"/>
</dbReference>
<dbReference type="GO" id="GO:0003924">
    <property type="term" value="F:GTPase activity"/>
    <property type="evidence" value="ECO:0007669"/>
    <property type="project" value="InterPro"/>
</dbReference>
<keyword evidence="2" id="KW-0251">Elongation factor</keyword>
<evidence type="ECO:0000256" key="1">
    <source>
        <dbReference type="ARBA" id="ARBA00022490"/>
    </source>
</evidence>
<dbReference type="GO" id="GO:1990904">
    <property type="term" value="C:ribonucleoprotein complex"/>
    <property type="evidence" value="ECO:0007669"/>
    <property type="project" value="TreeGrafter"/>
</dbReference>
<dbReference type="Pfam" id="PF00009">
    <property type="entry name" value="GTP_EFTU"/>
    <property type="match status" value="1"/>
</dbReference>
<dbReference type="Proteomes" id="UP000001396">
    <property type="component" value="Unassembled WGS sequence"/>
</dbReference>
<dbReference type="GeneID" id="31364469"/>
<evidence type="ECO:0000256" key="3">
    <source>
        <dbReference type="ARBA" id="ARBA00022917"/>
    </source>
</evidence>
<evidence type="ECO:0000259" key="4">
    <source>
        <dbReference type="Pfam" id="PF00009"/>
    </source>
</evidence>
<dbReference type="GO" id="GO:0005829">
    <property type="term" value="C:cytosol"/>
    <property type="evidence" value="ECO:0007669"/>
    <property type="project" value="TreeGrafter"/>
</dbReference>
<dbReference type="AlphaFoldDB" id="D3BKB2"/>
<dbReference type="PANTHER" id="PTHR42908:SF10">
    <property type="entry name" value="EUKARYOTIC TRANSLATION ELONGATION FACTOR 2"/>
    <property type="match status" value="1"/>
</dbReference>
<dbReference type="RefSeq" id="XP_020430467.1">
    <property type="nucleotide sequence ID" value="XM_020579792.1"/>
</dbReference>
<protein>
    <recommendedName>
        <fullName evidence="4">Tr-type G domain-containing protein</fullName>
    </recommendedName>
</protein>
<keyword evidence="6" id="KW-1185">Reference proteome</keyword>
<keyword evidence="3" id="KW-0648">Protein biosynthesis</keyword>
<dbReference type="Gene3D" id="3.90.1430.10">
    <property type="entry name" value="Yeast translation eEF2 (G' domain)"/>
    <property type="match status" value="1"/>
</dbReference>
<accession>D3BKB2</accession>
<evidence type="ECO:0000313" key="5">
    <source>
        <dbReference type="EMBL" id="EFA78342.1"/>
    </source>
</evidence>
<evidence type="ECO:0000313" key="6">
    <source>
        <dbReference type="Proteomes" id="UP000001396"/>
    </source>
</evidence>
<evidence type="ECO:0000256" key="2">
    <source>
        <dbReference type="ARBA" id="ARBA00022768"/>
    </source>
</evidence>
<feature type="domain" description="Tr-type G" evidence="4">
    <location>
        <begin position="5"/>
        <end position="183"/>
    </location>
</feature>
<dbReference type="GO" id="GO:0005525">
    <property type="term" value="F:GTP binding"/>
    <property type="evidence" value="ECO:0007669"/>
    <property type="project" value="InterPro"/>
</dbReference>
<organism evidence="5 6">
    <name type="scientific">Heterostelium pallidum (strain ATCC 26659 / Pp 5 / PN500)</name>
    <name type="common">Cellular slime mold</name>
    <name type="synonym">Polysphondylium pallidum</name>
    <dbReference type="NCBI Taxonomy" id="670386"/>
    <lineage>
        <taxon>Eukaryota</taxon>
        <taxon>Amoebozoa</taxon>
        <taxon>Evosea</taxon>
        <taxon>Eumycetozoa</taxon>
        <taxon>Dictyostelia</taxon>
        <taxon>Acytosteliales</taxon>
        <taxon>Acytosteliaceae</taxon>
        <taxon>Heterostelium</taxon>
    </lineage>
</organism>
<gene>
    <name evidence="5" type="ORF">PPL_08993</name>
</gene>
<reference evidence="5 6" key="1">
    <citation type="journal article" date="2011" name="Genome Res.">
        <title>Phylogeny-wide analysis of social amoeba genomes highlights ancient origins for complex intercellular communication.</title>
        <authorList>
            <person name="Heidel A.J."/>
            <person name="Lawal H.M."/>
            <person name="Felder M."/>
            <person name="Schilde C."/>
            <person name="Helps N.R."/>
            <person name="Tunggal B."/>
            <person name="Rivero F."/>
            <person name="John U."/>
            <person name="Schleicher M."/>
            <person name="Eichinger L."/>
            <person name="Platzer M."/>
            <person name="Noegel A.A."/>
            <person name="Schaap P."/>
            <person name="Gloeckner G."/>
        </authorList>
    </citation>
    <scope>NUCLEOTIDE SEQUENCE [LARGE SCALE GENOMIC DNA]</scope>
    <source>
        <strain evidence="6">ATCC 26659 / Pp 5 / PN500</strain>
    </source>
</reference>
<dbReference type="STRING" id="670386.D3BKB2"/>
<dbReference type="GO" id="GO:0043022">
    <property type="term" value="F:ribosome binding"/>
    <property type="evidence" value="ECO:0007669"/>
    <property type="project" value="TreeGrafter"/>
</dbReference>
<dbReference type="EMBL" id="ADBJ01000038">
    <property type="protein sequence ID" value="EFA78342.1"/>
    <property type="molecule type" value="Genomic_DNA"/>
</dbReference>
<dbReference type="SUPFAM" id="SSF52540">
    <property type="entry name" value="P-loop containing nucleoside triphosphate hydrolases"/>
    <property type="match status" value="1"/>
</dbReference>
<dbReference type="PANTHER" id="PTHR42908">
    <property type="entry name" value="TRANSLATION ELONGATION FACTOR-RELATED"/>
    <property type="match status" value="1"/>
</dbReference>
<dbReference type="InParanoid" id="D3BKB2"/>
<dbReference type="PRINTS" id="PR00315">
    <property type="entry name" value="ELONGATNFCT"/>
</dbReference>